<name>A0A5D4RMK2_9BACI</name>
<evidence type="ECO:0000313" key="2">
    <source>
        <dbReference type="EMBL" id="TYS52170.1"/>
    </source>
</evidence>
<dbReference type="RefSeq" id="WP_148973147.1">
    <property type="nucleotide sequence ID" value="NZ_JBNIKU010000005.1"/>
</dbReference>
<evidence type="ECO:0000256" key="1">
    <source>
        <dbReference type="SAM" id="SignalP"/>
    </source>
</evidence>
<evidence type="ECO:0000313" key="3">
    <source>
        <dbReference type="Proteomes" id="UP000322139"/>
    </source>
</evidence>
<dbReference type="Proteomes" id="UP000322139">
    <property type="component" value="Unassembled WGS sequence"/>
</dbReference>
<feature type="signal peptide" evidence="1">
    <location>
        <begin position="1"/>
        <end position="21"/>
    </location>
</feature>
<reference evidence="2 3" key="1">
    <citation type="submission" date="2019-08" db="EMBL/GenBank/DDBJ databases">
        <title>Bacillus genomes from the desert of Cuatro Cienegas, Coahuila.</title>
        <authorList>
            <person name="Olmedo-Alvarez G."/>
        </authorList>
    </citation>
    <scope>NUCLEOTIDE SEQUENCE [LARGE SCALE GENOMIC DNA]</scope>
    <source>
        <strain evidence="2 3">CH446_14T</strain>
    </source>
</reference>
<dbReference type="EMBL" id="VTER01000001">
    <property type="protein sequence ID" value="TYS52170.1"/>
    <property type="molecule type" value="Genomic_DNA"/>
</dbReference>
<dbReference type="AlphaFoldDB" id="A0A5D4RMK2"/>
<proteinExistence type="predicted"/>
<organism evidence="2 3">
    <name type="scientific">Bacillus infantis</name>
    <dbReference type="NCBI Taxonomy" id="324767"/>
    <lineage>
        <taxon>Bacteria</taxon>
        <taxon>Bacillati</taxon>
        <taxon>Bacillota</taxon>
        <taxon>Bacilli</taxon>
        <taxon>Bacillales</taxon>
        <taxon>Bacillaceae</taxon>
        <taxon>Bacillus</taxon>
    </lineage>
</organism>
<feature type="chain" id="PRO_5039057590" evidence="1">
    <location>
        <begin position="22"/>
        <end position="198"/>
    </location>
</feature>
<protein>
    <submittedName>
        <fullName evidence="2">Uncharacterized protein</fullName>
    </submittedName>
</protein>
<comment type="caution">
    <text evidence="2">The sequence shown here is derived from an EMBL/GenBank/DDBJ whole genome shotgun (WGS) entry which is preliminary data.</text>
</comment>
<sequence length="198" mass="22257">MKHLKLLLVLIGLFMTSAACSRAEESEPAPDKKTAAPVKNAIEEVEAEEAAEKESFIANGKEWELGFTDSQNGLFKEYVLAGETVDNWSELITVHRFSNPNEVPVQAYAAQFKNSLEQSVSGDLHFEVLKEDAHNLYYEFQLAKDPAHPDQYETARIQSGGGEIWFLHYAIKTGGIDEGEKEAWQYILSTDDLKSWVE</sequence>
<keyword evidence="1" id="KW-0732">Signal</keyword>
<accession>A0A5D4RMK2</accession>
<gene>
    <name evidence="2" type="ORF">FZD51_01665</name>
</gene>
<dbReference type="PROSITE" id="PS51257">
    <property type="entry name" value="PROKAR_LIPOPROTEIN"/>
    <property type="match status" value="1"/>
</dbReference>